<reference evidence="3 4" key="1">
    <citation type="submission" date="2017-05" db="EMBL/GenBank/DDBJ databases">
        <title>Complete and WGS of Bordetella genogroups.</title>
        <authorList>
            <person name="Spilker T."/>
            <person name="LiPuma J."/>
        </authorList>
    </citation>
    <scope>NUCLEOTIDE SEQUENCE [LARGE SCALE GENOMIC DNA]</scope>
    <source>
        <strain evidence="3 4">AU9919</strain>
    </source>
</reference>
<dbReference type="CDD" id="cd13578">
    <property type="entry name" value="PBP2_Bug27"/>
    <property type="match status" value="1"/>
</dbReference>
<dbReference type="PANTHER" id="PTHR42928:SF5">
    <property type="entry name" value="BLR1237 PROTEIN"/>
    <property type="match status" value="1"/>
</dbReference>
<comment type="caution">
    <text evidence="3">The sequence shown here is derived from an EMBL/GenBank/DDBJ whole genome shotgun (WGS) entry which is preliminary data.</text>
</comment>
<dbReference type="PANTHER" id="PTHR42928">
    <property type="entry name" value="TRICARBOXYLATE-BINDING PROTEIN"/>
    <property type="match status" value="1"/>
</dbReference>
<name>A0A261TPX1_9BORD</name>
<dbReference type="OrthoDB" id="8856958at2"/>
<dbReference type="Pfam" id="PF03401">
    <property type="entry name" value="TctC"/>
    <property type="match status" value="1"/>
</dbReference>
<evidence type="ECO:0000313" key="3">
    <source>
        <dbReference type="EMBL" id="OZI50683.1"/>
    </source>
</evidence>
<evidence type="ECO:0000256" key="1">
    <source>
        <dbReference type="ARBA" id="ARBA00006987"/>
    </source>
</evidence>
<dbReference type="Gene3D" id="3.40.190.10">
    <property type="entry name" value="Periplasmic binding protein-like II"/>
    <property type="match status" value="1"/>
</dbReference>
<dbReference type="Proteomes" id="UP000216885">
    <property type="component" value="Unassembled WGS sequence"/>
</dbReference>
<accession>A0A261TPX1</accession>
<keyword evidence="2" id="KW-0732">Signal</keyword>
<dbReference type="EMBL" id="NEVQ01000022">
    <property type="protein sequence ID" value="OZI50683.1"/>
    <property type="molecule type" value="Genomic_DNA"/>
</dbReference>
<protein>
    <submittedName>
        <fullName evidence="3">MFS transporter</fullName>
    </submittedName>
</protein>
<dbReference type="AlphaFoldDB" id="A0A261TPX1"/>
<dbReference type="Gene3D" id="3.40.190.150">
    <property type="entry name" value="Bordetella uptake gene, domain 1"/>
    <property type="match status" value="1"/>
</dbReference>
<dbReference type="InterPro" id="IPR005064">
    <property type="entry name" value="BUG"/>
</dbReference>
<sequence>MAVNGSGSRRRFAFAAALLSCLPLSPLSALADEAQDYPKKPVSLVVPYPAGGVADQFARSMASELGKRLGQSVIVENRPGANGNIGSALVAKQAADGYTLLLGSTSTLAVNPHLYKNMGYDPVKDLQPITLTHQMPNVLIVNTGTPYHSVADVVAAAKKAPGQIAFGSAGNGNSMHLAGVLFQKQAGIELMHVPYQGAPPALTDVMGGAIPMMFINLPAIVGYQKSDKIRILAVTDTKRANSAPGVPTFSEEGVDGVVSRVWNGLLVRQGTPGAIVKKLNTEIVAILTDPAFRKTLEAQGYEVLSSSPQEFSDLLNKDLKAMGELIEAANIKLD</sequence>
<evidence type="ECO:0000256" key="2">
    <source>
        <dbReference type="SAM" id="SignalP"/>
    </source>
</evidence>
<dbReference type="PIRSF" id="PIRSF017082">
    <property type="entry name" value="YflP"/>
    <property type="match status" value="1"/>
</dbReference>
<evidence type="ECO:0000313" key="4">
    <source>
        <dbReference type="Proteomes" id="UP000216885"/>
    </source>
</evidence>
<dbReference type="InterPro" id="IPR042100">
    <property type="entry name" value="Bug_dom1"/>
</dbReference>
<organism evidence="3 4">
    <name type="scientific">Bordetella genomosp. 4</name>
    <dbReference type="NCBI Taxonomy" id="463044"/>
    <lineage>
        <taxon>Bacteria</taxon>
        <taxon>Pseudomonadati</taxon>
        <taxon>Pseudomonadota</taxon>
        <taxon>Betaproteobacteria</taxon>
        <taxon>Burkholderiales</taxon>
        <taxon>Alcaligenaceae</taxon>
        <taxon>Bordetella</taxon>
    </lineage>
</organism>
<proteinExistence type="inferred from homology"/>
<keyword evidence="4" id="KW-1185">Reference proteome</keyword>
<feature type="signal peptide" evidence="2">
    <location>
        <begin position="1"/>
        <end position="31"/>
    </location>
</feature>
<gene>
    <name evidence="3" type="ORF">CAL20_22885</name>
</gene>
<feature type="chain" id="PRO_5013102601" evidence="2">
    <location>
        <begin position="32"/>
        <end position="334"/>
    </location>
</feature>
<comment type="similarity">
    <text evidence="1">Belongs to the UPF0065 (bug) family.</text>
</comment>
<dbReference type="SUPFAM" id="SSF53850">
    <property type="entry name" value="Periplasmic binding protein-like II"/>
    <property type="match status" value="1"/>
</dbReference>
<dbReference type="RefSeq" id="WP_094823393.1">
    <property type="nucleotide sequence ID" value="NZ_NEVO01000016.1"/>
</dbReference>